<evidence type="ECO:0000256" key="2">
    <source>
        <dbReference type="ARBA" id="ARBA00022679"/>
    </source>
</evidence>
<evidence type="ECO:0000313" key="4">
    <source>
        <dbReference type="EMBL" id="TOZ04652.1"/>
    </source>
</evidence>
<evidence type="ECO:0000256" key="1">
    <source>
        <dbReference type="ARBA" id="ARBA00022676"/>
    </source>
</evidence>
<proteinExistence type="predicted"/>
<dbReference type="GO" id="GO:0016757">
    <property type="term" value="F:glycosyltransferase activity"/>
    <property type="evidence" value="ECO:0007669"/>
    <property type="project" value="UniProtKB-KW"/>
</dbReference>
<protein>
    <submittedName>
        <fullName evidence="4">Poly(Glycerol-phosphate) alpha-glucosyltransferase</fullName>
    </submittedName>
</protein>
<sequence>MNYFIDADLGKTITGIEQAQFNRLKLFKKNHIPAKLVYMQYRSQLHAYMEKFGVKGEGYSMYDYFQRATQEFSRTFDWQYYWQDVCGYTLQYSDKYNDIRVLADNEVLLYAGFFDSTYLKVNYISYFDQDHHRVRTDFYGSRGFLSRSQFLAENGLVHSEFYYDPQENIRIIRQNLVTEKTVYLRNITLKNYHGRDIYLGSEEELQTFFFNELYQSGDVLYSDRSGNFAKAMEKTAPDVQIVAVLHSAHVRPKESVLTGTLKRGVYDYVLTHPQHLSGIVCSTKQQRRDLLARFHNLPTVTAIPVGMVERQRVNIKKRNFHRIVCVARYAQEKQLMHQVKAIERLVPEFPDVELNLIGSGSAVENEIRQYIAEHHLEKNVLIRGFHQDLSSEYKKSSLFLQTSVEEGFSLSTLEALSYHVPVIGYNINYGPSEMIVDGKNGFLVPADDQEALYQKIRQYLKNPKMQKKFMKNCDATIQKFMSTKIQKKWKRLSADLMK</sequence>
<gene>
    <name evidence="4" type="ORF">DIS17_04665</name>
</gene>
<evidence type="ECO:0000313" key="5">
    <source>
        <dbReference type="Proteomes" id="UP000785759"/>
    </source>
</evidence>
<feature type="domain" description="Glycosyl transferase family 1" evidence="3">
    <location>
        <begin position="316"/>
        <end position="472"/>
    </location>
</feature>
<dbReference type="AlphaFoldDB" id="A0AAJ5K7P4"/>
<dbReference type="InterPro" id="IPR001296">
    <property type="entry name" value="Glyco_trans_1"/>
</dbReference>
<dbReference type="RefSeq" id="WP_110139729.1">
    <property type="nucleotide sequence ID" value="NZ_CP021456.1"/>
</dbReference>
<dbReference type="PANTHER" id="PTHR12526:SF629">
    <property type="entry name" value="TEICHURONIC ACID BIOSYNTHESIS GLYCOSYLTRANSFERASE TUAH-RELATED"/>
    <property type="match status" value="1"/>
</dbReference>
<evidence type="ECO:0000259" key="3">
    <source>
        <dbReference type="Pfam" id="PF00534"/>
    </source>
</evidence>
<dbReference type="PANTHER" id="PTHR12526">
    <property type="entry name" value="GLYCOSYLTRANSFERASE"/>
    <property type="match status" value="1"/>
</dbReference>
<dbReference type="Pfam" id="PF00534">
    <property type="entry name" value="Glycos_transf_1"/>
    <property type="match status" value="1"/>
</dbReference>
<keyword evidence="2" id="KW-0808">Transferase</keyword>
<reference evidence="4" key="1">
    <citation type="submission" date="2018-05" db="EMBL/GenBank/DDBJ databases">
        <title>Genome Comparison of Lactic Acid Bacteria Isolated from non-Wheat Sourdough.</title>
        <authorList>
            <person name="Rice T."/>
            <person name="Axel C."/>
            <person name="Lynch K.M."/>
            <person name="Benz C."/>
            <person name="Arendt E.K."/>
            <person name="Coffey A."/>
        </authorList>
    </citation>
    <scope>NUCLEOTIDE SEQUENCE</scope>
    <source>
        <strain evidence="4">TR055</strain>
    </source>
</reference>
<dbReference type="EMBL" id="QFDK01000004">
    <property type="protein sequence ID" value="TOZ04652.1"/>
    <property type="molecule type" value="Genomic_DNA"/>
</dbReference>
<accession>A0AAJ5K7P4</accession>
<keyword evidence="1" id="KW-0328">Glycosyltransferase</keyword>
<organism evidence="4 5">
    <name type="scientific">Levilactobacillus brevis</name>
    <name type="common">Lactobacillus brevis</name>
    <dbReference type="NCBI Taxonomy" id="1580"/>
    <lineage>
        <taxon>Bacteria</taxon>
        <taxon>Bacillati</taxon>
        <taxon>Bacillota</taxon>
        <taxon>Bacilli</taxon>
        <taxon>Lactobacillales</taxon>
        <taxon>Lactobacillaceae</taxon>
        <taxon>Levilactobacillus</taxon>
    </lineage>
</organism>
<dbReference type="Gene3D" id="3.40.50.2000">
    <property type="entry name" value="Glycogen Phosphorylase B"/>
    <property type="match status" value="3"/>
</dbReference>
<name>A0AAJ5K7P4_LEVBR</name>
<dbReference type="SUPFAM" id="SSF53756">
    <property type="entry name" value="UDP-Glycosyltransferase/glycogen phosphorylase"/>
    <property type="match status" value="1"/>
</dbReference>
<comment type="caution">
    <text evidence="4">The sequence shown here is derived from an EMBL/GenBank/DDBJ whole genome shotgun (WGS) entry which is preliminary data.</text>
</comment>
<dbReference type="Proteomes" id="UP000785759">
    <property type="component" value="Unassembled WGS sequence"/>
</dbReference>